<evidence type="ECO:0000259" key="1">
    <source>
        <dbReference type="PROSITE" id="PS50995"/>
    </source>
</evidence>
<dbReference type="Proteomes" id="UP000634647">
    <property type="component" value="Unassembled WGS sequence"/>
</dbReference>
<protein>
    <submittedName>
        <fullName evidence="2">MarR family transcriptional regulator</fullName>
    </submittedName>
</protein>
<evidence type="ECO:0000313" key="2">
    <source>
        <dbReference type="EMBL" id="GHE05647.1"/>
    </source>
</evidence>
<dbReference type="SUPFAM" id="SSF46785">
    <property type="entry name" value="Winged helix' DNA-binding domain"/>
    <property type="match status" value="1"/>
</dbReference>
<dbReference type="PRINTS" id="PR00598">
    <property type="entry name" value="HTHMARR"/>
</dbReference>
<dbReference type="InterPro" id="IPR036388">
    <property type="entry name" value="WH-like_DNA-bd_sf"/>
</dbReference>
<sequence>MGMSDFDLTEFLPYQLAAAAARVSRAFAERYRDDFGISIPEWRVLVHLAHSGSVSVREIHARVEMDKSKVSRAAQRLTDAGYVEKRPHAEDRRLIDLRLTPAGQALVARLLPIAAQFQEELIASLGADHAALRRALGRIMETK</sequence>
<dbReference type="PANTHER" id="PTHR33164:SF43">
    <property type="entry name" value="HTH-TYPE TRANSCRIPTIONAL REPRESSOR YETL"/>
    <property type="match status" value="1"/>
</dbReference>
<dbReference type="Pfam" id="PF12802">
    <property type="entry name" value="MarR_2"/>
    <property type="match status" value="1"/>
</dbReference>
<dbReference type="GO" id="GO:0003700">
    <property type="term" value="F:DNA-binding transcription factor activity"/>
    <property type="evidence" value="ECO:0007669"/>
    <property type="project" value="InterPro"/>
</dbReference>
<feature type="domain" description="HTH marR-type" evidence="1">
    <location>
        <begin position="9"/>
        <end position="143"/>
    </location>
</feature>
<dbReference type="AlphaFoldDB" id="A0AAN4UUY9"/>
<dbReference type="SMART" id="SM00347">
    <property type="entry name" value="HTH_MARR"/>
    <property type="match status" value="1"/>
</dbReference>
<accession>A0AAN4UUY9</accession>
<name>A0AAN4UUY9_9RHOB</name>
<dbReference type="EMBL" id="BNAB01000026">
    <property type="protein sequence ID" value="GHE05647.1"/>
    <property type="molecule type" value="Genomic_DNA"/>
</dbReference>
<dbReference type="PROSITE" id="PS50995">
    <property type="entry name" value="HTH_MARR_2"/>
    <property type="match status" value="1"/>
</dbReference>
<dbReference type="PANTHER" id="PTHR33164">
    <property type="entry name" value="TRANSCRIPTIONAL REGULATOR, MARR FAMILY"/>
    <property type="match status" value="1"/>
</dbReference>
<evidence type="ECO:0000313" key="3">
    <source>
        <dbReference type="Proteomes" id="UP000634647"/>
    </source>
</evidence>
<gene>
    <name evidence="2" type="ORF">GCM10008024_37280</name>
</gene>
<reference evidence="2" key="1">
    <citation type="journal article" date="2014" name="Int. J. Syst. Evol. Microbiol.">
        <title>Complete genome sequence of Corynebacterium casei LMG S-19264T (=DSM 44701T), isolated from a smear-ripened cheese.</title>
        <authorList>
            <consortium name="US DOE Joint Genome Institute (JGI-PGF)"/>
            <person name="Walter F."/>
            <person name="Albersmeier A."/>
            <person name="Kalinowski J."/>
            <person name="Ruckert C."/>
        </authorList>
    </citation>
    <scope>NUCLEOTIDE SEQUENCE</scope>
    <source>
        <strain evidence="2">CGMCC 1.10859</strain>
    </source>
</reference>
<dbReference type="InterPro" id="IPR039422">
    <property type="entry name" value="MarR/SlyA-like"/>
</dbReference>
<reference evidence="2" key="2">
    <citation type="submission" date="2023-06" db="EMBL/GenBank/DDBJ databases">
        <authorList>
            <person name="Sun Q."/>
            <person name="Zhou Y."/>
        </authorList>
    </citation>
    <scope>NUCLEOTIDE SEQUENCE</scope>
    <source>
        <strain evidence="2">CGMCC 1.10859</strain>
    </source>
</reference>
<dbReference type="GO" id="GO:0006950">
    <property type="term" value="P:response to stress"/>
    <property type="evidence" value="ECO:0007669"/>
    <property type="project" value="TreeGrafter"/>
</dbReference>
<dbReference type="InterPro" id="IPR000835">
    <property type="entry name" value="HTH_MarR-typ"/>
</dbReference>
<comment type="caution">
    <text evidence="2">The sequence shown here is derived from an EMBL/GenBank/DDBJ whole genome shotgun (WGS) entry which is preliminary data.</text>
</comment>
<dbReference type="InterPro" id="IPR036390">
    <property type="entry name" value="WH_DNA-bd_sf"/>
</dbReference>
<proteinExistence type="predicted"/>
<organism evidence="2 3">
    <name type="scientific">Allgaiera indica</name>
    <dbReference type="NCBI Taxonomy" id="765699"/>
    <lineage>
        <taxon>Bacteria</taxon>
        <taxon>Pseudomonadati</taxon>
        <taxon>Pseudomonadota</taxon>
        <taxon>Alphaproteobacteria</taxon>
        <taxon>Rhodobacterales</taxon>
        <taxon>Paracoccaceae</taxon>
        <taxon>Allgaiera</taxon>
    </lineage>
</organism>
<dbReference type="Gene3D" id="1.10.10.10">
    <property type="entry name" value="Winged helix-like DNA-binding domain superfamily/Winged helix DNA-binding domain"/>
    <property type="match status" value="1"/>
</dbReference>